<organism evidence="3 4">
    <name type="scientific">Amphimedon queenslandica</name>
    <name type="common">Sponge</name>
    <dbReference type="NCBI Taxonomy" id="400682"/>
    <lineage>
        <taxon>Eukaryota</taxon>
        <taxon>Metazoa</taxon>
        <taxon>Porifera</taxon>
        <taxon>Demospongiae</taxon>
        <taxon>Heteroscleromorpha</taxon>
        <taxon>Haplosclerida</taxon>
        <taxon>Niphatidae</taxon>
        <taxon>Amphimedon</taxon>
    </lineage>
</organism>
<feature type="transmembrane region" description="Helical" evidence="2">
    <location>
        <begin position="207"/>
        <end position="234"/>
    </location>
</feature>
<keyword evidence="2" id="KW-1133">Transmembrane helix</keyword>
<dbReference type="EnsemblMetazoa" id="XM_020003585.1">
    <property type="protein sequence ID" value="XP_019859144.1"/>
    <property type="gene ID" value="LOC109587342"/>
</dbReference>
<dbReference type="AlphaFoldDB" id="A0AAN0JQ31"/>
<feature type="compositionally biased region" description="Basic and acidic residues" evidence="1">
    <location>
        <begin position="308"/>
        <end position="319"/>
    </location>
</feature>
<dbReference type="GeneID" id="109587342"/>
<dbReference type="RefSeq" id="XP_019859144.1">
    <property type="nucleotide sequence ID" value="XM_020003585.1"/>
</dbReference>
<reference evidence="4" key="1">
    <citation type="journal article" date="2010" name="Nature">
        <title>The Amphimedon queenslandica genome and the evolution of animal complexity.</title>
        <authorList>
            <person name="Srivastava M."/>
            <person name="Simakov O."/>
            <person name="Chapman J."/>
            <person name="Fahey B."/>
            <person name="Gauthier M.E."/>
            <person name="Mitros T."/>
            <person name="Richards G.S."/>
            <person name="Conaco C."/>
            <person name="Dacre M."/>
            <person name="Hellsten U."/>
            <person name="Larroux C."/>
            <person name="Putnam N.H."/>
            <person name="Stanke M."/>
            <person name="Adamska M."/>
            <person name="Darling A."/>
            <person name="Degnan S.M."/>
            <person name="Oakley T.H."/>
            <person name="Plachetzki D.C."/>
            <person name="Zhai Y."/>
            <person name="Adamski M."/>
            <person name="Calcino A."/>
            <person name="Cummins S.F."/>
            <person name="Goodstein D.M."/>
            <person name="Harris C."/>
            <person name="Jackson D.J."/>
            <person name="Leys S.P."/>
            <person name="Shu S."/>
            <person name="Woodcroft B.J."/>
            <person name="Vervoort M."/>
            <person name="Kosik K.S."/>
            <person name="Manning G."/>
            <person name="Degnan B.M."/>
            <person name="Rokhsar D.S."/>
        </authorList>
    </citation>
    <scope>NUCLEOTIDE SEQUENCE [LARGE SCALE GENOMIC DNA]</scope>
</reference>
<sequence>MIDGSSSSFQLLSSVDADPPVFSLSFNVTNRSPTIVTCSVDNGNQFNVSDSDLIRTVTPVNNDVQVQVSVIFRMRVSSLYKCFVTTDRIKATPLVSTNMIIRNDTVTGSPSTISPSNLVYSRDSLLSVTLGWSPSAVISATPQYHVFVNNSNGIIMNDDTTNITNTDSTLSVPLISAIVSVNNSNGIIMNDNTTNITNTDSTLSVPLISAIVSVLIIIVALVLIIICAVCVIICRKKSKMHNINSKTDDIDVTPNAGYGMINTVKNTATGNENNVYERIGDDQVYEQLDEPHLLVARESAADKNSTSVHEKENEENVYI</sequence>
<keyword evidence="2" id="KW-0472">Membrane</keyword>
<name>A0AAN0JQ31_AMPQE</name>
<dbReference type="KEGG" id="aqu:109587342"/>
<evidence type="ECO:0000313" key="3">
    <source>
        <dbReference type="EnsemblMetazoa" id="XP_019859144.1"/>
    </source>
</evidence>
<keyword evidence="4" id="KW-1185">Reference proteome</keyword>
<reference evidence="3" key="2">
    <citation type="submission" date="2024-06" db="UniProtKB">
        <authorList>
            <consortium name="EnsemblMetazoa"/>
        </authorList>
    </citation>
    <scope>IDENTIFICATION</scope>
</reference>
<keyword evidence="2" id="KW-0812">Transmembrane</keyword>
<evidence type="ECO:0000256" key="2">
    <source>
        <dbReference type="SAM" id="Phobius"/>
    </source>
</evidence>
<evidence type="ECO:0000313" key="4">
    <source>
        <dbReference type="Proteomes" id="UP000007879"/>
    </source>
</evidence>
<protein>
    <submittedName>
        <fullName evidence="3">Uncharacterized protein</fullName>
    </submittedName>
</protein>
<feature type="region of interest" description="Disordered" evidence="1">
    <location>
        <begin position="299"/>
        <end position="319"/>
    </location>
</feature>
<proteinExistence type="predicted"/>
<accession>A0AAN0JQ31</accession>
<evidence type="ECO:0000256" key="1">
    <source>
        <dbReference type="SAM" id="MobiDB-lite"/>
    </source>
</evidence>
<dbReference type="Proteomes" id="UP000007879">
    <property type="component" value="Unassembled WGS sequence"/>
</dbReference>